<dbReference type="AlphaFoldDB" id="A0A087DIH0"/>
<dbReference type="GO" id="GO:0005975">
    <property type="term" value="P:carbohydrate metabolic process"/>
    <property type="evidence" value="ECO:0007669"/>
    <property type="project" value="InterPro"/>
</dbReference>
<dbReference type="PANTHER" id="PTHR11122">
    <property type="entry name" value="APOSPORY-ASSOCIATED PROTEIN C-RELATED"/>
    <property type="match status" value="1"/>
</dbReference>
<dbReference type="eggNOG" id="COG0676">
    <property type="taxonomic scope" value="Bacteria"/>
</dbReference>
<dbReference type="Gene3D" id="2.70.98.10">
    <property type="match status" value="1"/>
</dbReference>
<evidence type="ECO:0000313" key="6">
    <source>
        <dbReference type="EMBL" id="KFI95320.1"/>
    </source>
</evidence>
<dbReference type="PANTHER" id="PTHR11122:SF13">
    <property type="entry name" value="GLUCOSE-6-PHOSPHATE 1-EPIMERASE"/>
    <property type="match status" value="1"/>
</dbReference>
<evidence type="ECO:0000256" key="4">
    <source>
        <dbReference type="PIRNR" id="PIRNR016020"/>
    </source>
</evidence>
<keyword evidence="3 4" id="KW-0413">Isomerase</keyword>
<dbReference type="RefSeq" id="WP_033519192.1">
    <property type="nucleotide sequence ID" value="NZ_CAUPKV010000010.1"/>
</dbReference>
<evidence type="ECO:0000313" key="7">
    <source>
        <dbReference type="Proteomes" id="UP000029033"/>
    </source>
</evidence>
<accession>A0A087DIH0</accession>
<protein>
    <recommendedName>
        <fullName evidence="4">Putative glucose-6-phosphate 1-epimerase</fullName>
        <ecNumber evidence="4">5.1.3.15</ecNumber>
    </recommendedName>
</protein>
<dbReference type="GO" id="GO:0047938">
    <property type="term" value="F:glucose-6-phosphate 1-epimerase activity"/>
    <property type="evidence" value="ECO:0007669"/>
    <property type="project" value="UniProtKB-UniRule"/>
</dbReference>
<dbReference type="InterPro" id="IPR008183">
    <property type="entry name" value="Aldose_1/G6P_1-epimerase"/>
</dbReference>
<comment type="similarity">
    <text evidence="2 4">Belongs to the glucose-6-phosphate 1-epimerase family.</text>
</comment>
<dbReference type="STRING" id="158787.BSCA_1283"/>
<dbReference type="Proteomes" id="UP000029033">
    <property type="component" value="Unassembled WGS sequence"/>
</dbReference>
<dbReference type="SUPFAM" id="SSF74650">
    <property type="entry name" value="Galactose mutarotase-like"/>
    <property type="match status" value="1"/>
</dbReference>
<evidence type="ECO:0000256" key="2">
    <source>
        <dbReference type="ARBA" id="ARBA00005866"/>
    </source>
</evidence>
<dbReference type="GO" id="GO:0030246">
    <property type="term" value="F:carbohydrate binding"/>
    <property type="evidence" value="ECO:0007669"/>
    <property type="project" value="UniProtKB-UniRule"/>
</dbReference>
<dbReference type="InterPro" id="IPR011013">
    <property type="entry name" value="Gal_mutarotase_sf_dom"/>
</dbReference>
<dbReference type="PIRSF" id="PIRSF016020">
    <property type="entry name" value="PHexose_mutarotase"/>
    <property type="match status" value="1"/>
</dbReference>
<dbReference type="Pfam" id="PF01263">
    <property type="entry name" value="Aldose_epim"/>
    <property type="match status" value="1"/>
</dbReference>
<evidence type="ECO:0000256" key="1">
    <source>
        <dbReference type="ARBA" id="ARBA00001096"/>
    </source>
</evidence>
<reference evidence="6 7" key="1">
    <citation type="submission" date="2014-03" db="EMBL/GenBank/DDBJ databases">
        <title>Genomics of Bifidobacteria.</title>
        <authorList>
            <person name="Ventura M."/>
            <person name="Milani C."/>
            <person name="Lugli G.A."/>
        </authorList>
    </citation>
    <scope>NUCLEOTIDE SEQUENCE [LARGE SCALE GENOMIC DNA]</scope>
    <source>
        <strain evidence="6 7">LMG 21589</strain>
    </source>
</reference>
<dbReference type="CDD" id="cd09020">
    <property type="entry name" value="D-hex-6-P-epi_like"/>
    <property type="match status" value="1"/>
</dbReference>
<comment type="catalytic activity">
    <reaction evidence="1">
        <text>alpha-D-glucose 6-phosphate = beta-D-glucose 6-phosphate</text>
        <dbReference type="Rhea" id="RHEA:16249"/>
        <dbReference type="ChEBI" id="CHEBI:58225"/>
        <dbReference type="ChEBI" id="CHEBI:58247"/>
        <dbReference type="EC" id="5.1.3.15"/>
    </reaction>
</comment>
<evidence type="ECO:0000256" key="5">
    <source>
        <dbReference type="PIRSR" id="PIRSR016020-1"/>
    </source>
</evidence>
<dbReference type="EC" id="5.1.3.15" evidence="4"/>
<evidence type="ECO:0000256" key="3">
    <source>
        <dbReference type="ARBA" id="ARBA00023235"/>
    </source>
</evidence>
<proteinExistence type="inferred from homology"/>
<organism evidence="6 7">
    <name type="scientific">Bifidobacterium scardovii</name>
    <dbReference type="NCBI Taxonomy" id="158787"/>
    <lineage>
        <taxon>Bacteria</taxon>
        <taxon>Bacillati</taxon>
        <taxon>Actinomycetota</taxon>
        <taxon>Actinomycetes</taxon>
        <taxon>Bifidobacteriales</taxon>
        <taxon>Bifidobacteriaceae</taxon>
        <taxon>Bifidobacterium</taxon>
    </lineage>
</organism>
<sequence>MDIACVVRNIINGDGSATVSDYGAHLIGWTPAGQAPVLWQPKTLAFSPGIALRTGIPIIFPWFNGGYDHGTMAAKRPKHGFARSSFWHVDEASLTDRHIRYTLDSDEFDGATVAQIISGPGSRFRAAYDIEVGERLSATLTVTNTGERPLEYEAALHTYLRVGDVAEARVLGLAGTRYLDATRPGFPECDQANDALAFDGTMVDRIYSSDTPLRLRDDALDRTIVIGKSGSPQTVVWNPGERAGNAIADLSDGEWRDFVCVEAAAVRDHAARVEPGESHSLGQSISVE</sequence>
<dbReference type="GeneID" id="85165557"/>
<feature type="active site" evidence="5">
    <location>
        <position position="262"/>
    </location>
</feature>
<comment type="caution">
    <text evidence="6">The sequence shown here is derived from an EMBL/GenBank/DDBJ whole genome shotgun (WGS) entry which is preliminary data.</text>
</comment>
<keyword evidence="7" id="KW-1185">Reference proteome</keyword>
<gene>
    <name evidence="6" type="ORF">BSCA_1283</name>
</gene>
<dbReference type="InterPro" id="IPR025532">
    <property type="entry name" value="G6P_1-epimerase"/>
</dbReference>
<dbReference type="OrthoDB" id="9790727at2"/>
<feature type="active site" evidence="5">
    <location>
        <position position="157"/>
    </location>
</feature>
<dbReference type="InterPro" id="IPR014718">
    <property type="entry name" value="GH-type_carb-bd"/>
</dbReference>
<name>A0A087DIH0_9BIFI</name>
<dbReference type="EMBL" id="JGZO01000003">
    <property type="protein sequence ID" value="KFI95320.1"/>
    <property type="molecule type" value="Genomic_DNA"/>
</dbReference>